<evidence type="ECO:0000313" key="3">
    <source>
        <dbReference type="Proteomes" id="UP001281614"/>
    </source>
</evidence>
<sequence length="351" mass="39825">MVERYEQILSVQLRETGTRTSDAGNETNAIKQDTLGRQLQMMKLIEMNLEKTEKSAQVKGKIKEGMQPVLNIREFVATAVKSEPTAAIAWVGVTTCMDVRNPNKAITPPLTVSQIITNPATETGINRDGVNFVLERSRWHWELTSLLLDYRGTGTSLIDLQAQLRLQIARLYKTLLLYQIQSVVFYDRKLAGVIIRDVFKVDDWQEKIDAIPSAEEALRRDMEQHNPEELKERLRDIDSTLEDMRLDIKAVETAVEKQTLVLRKLHHDDKDKECLARLCVINPTIHKELIQRTGGGLLLLIVNSSIKTCLELMSSSYEVCSPVLPNASCVAFTKESIRHSSNITQARWKLS</sequence>
<feature type="domain" description="NWD NACHT-NTPase N-terminal" evidence="1">
    <location>
        <begin position="112"/>
        <end position="221"/>
    </location>
</feature>
<gene>
    <name evidence="2" type="ORF">CKAH01_14712</name>
</gene>
<dbReference type="InterPro" id="IPR031359">
    <property type="entry name" value="NACHT_N"/>
</dbReference>
<dbReference type="AlphaFoldDB" id="A0AAD9YM18"/>
<organism evidence="2 3">
    <name type="scientific">Colletotrichum kahawae</name>
    <name type="common">Coffee berry disease fungus</name>
    <dbReference type="NCBI Taxonomy" id="34407"/>
    <lineage>
        <taxon>Eukaryota</taxon>
        <taxon>Fungi</taxon>
        <taxon>Dikarya</taxon>
        <taxon>Ascomycota</taxon>
        <taxon>Pezizomycotina</taxon>
        <taxon>Sordariomycetes</taxon>
        <taxon>Hypocreomycetidae</taxon>
        <taxon>Glomerellales</taxon>
        <taxon>Glomerellaceae</taxon>
        <taxon>Colletotrichum</taxon>
        <taxon>Colletotrichum gloeosporioides species complex</taxon>
    </lineage>
</organism>
<accession>A0AAD9YM18</accession>
<feature type="domain" description="NWD NACHT-NTPase N-terminal" evidence="1">
    <location>
        <begin position="1"/>
        <end position="102"/>
    </location>
</feature>
<evidence type="ECO:0000259" key="1">
    <source>
        <dbReference type="Pfam" id="PF17100"/>
    </source>
</evidence>
<proteinExistence type="predicted"/>
<dbReference type="Pfam" id="PF17100">
    <property type="entry name" value="NACHT_N"/>
    <property type="match status" value="2"/>
</dbReference>
<evidence type="ECO:0000313" key="2">
    <source>
        <dbReference type="EMBL" id="KAK2770524.1"/>
    </source>
</evidence>
<keyword evidence="3" id="KW-1185">Reference proteome</keyword>
<dbReference type="EMBL" id="VYYT01000094">
    <property type="protein sequence ID" value="KAK2770524.1"/>
    <property type="molecule type" value="Genomic_DNA"/>
</dbReference>
<dbReference type="Proteomes" id="UP001281614">
    <property type="component" value="Unassembled WGS sequence"/>
</dbReference>
<protein>
    <submittedName>
        <fullName evidence="2">WD domain-containing protein</fullName>
    </submittedName>
</protein>
<name>A0AAD9YM18_COLKA</name>
<comment type="caution">
    <text evidence="2">The sequence shown here is derived from an EMBL/GenBank/DDBJ whole genome shotgun (WGS) entry which is preliminary data.</text>
</comment>
<reference evidence="2" key="1">
    <citation type="submission" date="2023-02" db="EMBL/GenBank/DDBJ databases">
        <title>Colletotrichum kahawae CIFC_Que2 genome sequencing and assembly.</title>
        <authorList>
            <person name="Baroncelli R."/>
        </authorList>
    </citation>
    <scope>NUCLEOTIDE SEQUENCE</scope>
    <source>
        <strain evidence="2">CIFC_Que2</strain>
    </source>
</reference>